<dbReference type="Proteomes" id="UP000014227">
    <property type="component" value="Chromosome I"/>
</dbReference>
<dbReference type="PIRSF" id="PIRSF001892">
    <property type="entry name" value="CyaE"/>
    <property type="match status" value="1"/>
</dbReference>
<evidence type="ECO:0000256" key="4">
    <source>
        <dbReference type="ARBA" id="ARBA00022452"/>
    </source>
</evidence>
<keyword evidence="5" id="KW-0812">Transmembrane</keyword>
<dbReference type="InterPro" id="IPR003423">
    <property type="entry name" value="OMP_efflux"/>
</dbReference>
<evidence type="ECO:0000256" key="1">
    <source>
        <dbReference type="ARBA" id="ARBA00004442"/>
    </source>
</evidence>
<reference evidence="12" key="1">
    <citation type="submission" date="2013-03" db="EMBL/GenBank/DDBJ databases">
        <title>Genome sequence of Chthonomonas calidirosea, the first sequenced genome from the Armatimonadetes phylum (formally candidate division OP10).</title>
        <authorList>
            <person name="Lee K.C.Y."/>
            <person name="Morgan X.C."/>
            <person name="Dunfield P.F."/>
            <person name="Tamas I."/>
            <person name="Houghton K.M."/>
            <person name="Vyssotski M."/>
            <person name="Ryan J.L.J."/>
            <person name="Lagutin K."/>
            <person name="McDonald I.R."/>
            <person name="Stott M.B."/>
        </authorList>
    </citation>
    <scope>NUCLEOTIDE SEQUENCE [LARGE SCALE GENOMIC DNA]</scope>
    <source>
        <strain evidence="12">DSM 23976 / ICMP 18418 / T49</strain>
    </source>
</reference>
<keyword evidence="7" id="KW-0998">Cell outer membrane</keyword>
<evidence type="ECO:0000256" key="5">
    <source>
        <dbReference type="ARBA" id="ARBA00022692"/>
    </source>
</evidence>
<protein>
    <submittedName>
        <fullName evidence="11">Outer membrane protein</fullName>
    </submittedName>
</protein>
<keyword evidence="10" id="KW-0732">Signal</keyword>
<evidence type="ECO:0000256" key="3">
    <source>
        <dbReference type="ARBA" id="ARBA00022448"/>
    </source>
</evidence>
<keyword evidence="4" id="KW-1134">Transmembrane beta strand</keyword>
<evidence type="ECO:0000256" key="7">
    <source>
        <dbReference type="ARBA" id="ARBA00023237"/>
    </source>
</evidence>
<dbReference type="PANTHER" id="PTHR30026">
    <property type="entry name" value="OUTER MEMBRANE PROTEIN TOLC"/>
    <property type="match status" value="1"/>
</dbReference>
<dbReference type="EMBL" id="HF951689">
    <property type="protein sequence ID" value="CCW35275.1"/>
    <property type="molecule type" value="Genomic_DNA"/>
</dbReference>
<dbReference type="PATRIC" id="fig|1303518.3.peg.1492"/>
<keyword evidence="6" id="KW-0472">Membrane</keyword>
<dbReference type="Pfam" id="PF02321">
    <property type="entry name" value="OEP"/>
    <property type="match status" value="2"/>
</dbReference>
<dbReference type="KEGG" id="ccz:CCALI_01459"/>
<dbReference type="eggNOG" id="COG1538">
    <property type="taxonomic scope" value="Bacteria"/>
</dbReference>
<sequence>MYASICRYTLLPALFASSLSLATCVAAGQTNPTNNSQSIQTPAEKRYGIPPNPTIGAQPSLDLSQPLTLDRAIQIALQRQNTIAIAAAQRDSSRAQVVAARSSYFPQITPSFQYQTNLTPIESSAFGAGGPTSHSFSSETRTEAIVAKQLIWDGGIREATVQQARNTLFADEYNLGNTRQDVILNVTQSYYALLRDRALVKVQQTNVQLAQTTLESIQEQVRVGNAAPADTLQAQSNLANAKVSLLQAQAVVYDDEAQLKNAMGVVTSQPLVLADQSLPQPDPTPDPHSVDYYTQLAYQNRLDIKQQQAAIDAQTDLLRIARLQAGINVNASVTEGYQFDPVSGEERVFSVSLSYPLFDAGLSRSKVRENEALLTQLERQLDLIEQNIRLNIEQDYRNREVARQQVVAADAAVQAGQTNYDAALAKQQNGLINVLDVINAQLQLVTAQQQQVNALYSYYIANARLLRDIGMNDPEWHPDVPAAVQKQFSANATPSEATDKQQAASLLRDPLLDARRP</sequence>
<dbReference type="GO" id="GO:1990281">
    <property type="term" value="C:efflux pump complex"/>
    <property type="evidence" value="ECO:0007669"/>
    <property type="project" value="TreeGrafter"/>
</dbReference>
<dbReference type="GO" id="GO:0015562">
    <property type="term" value="F:efflux transmembrane transporter activity"/>
    <property type="evidence" value="ECO:0007669"/>
    <property type="project" value="InterPro"/>
</dbReference>
<evidence type="ECO:0000256" key="6">
    <source>
        <dbReference type="ARBA" id="ARBA00023136"/>
    </source>
</evidence>
<comment type="similarity">
    <text evidence="2">Belongs to the outer membrane factor (OMF) (TC 1.B.17) family.</text>
</comment>
<name>S0EY81_CHTCT</name>
<keyword evidence="12" id="KW-1185">Reference proteome</keyword>
<dbReference type="InterPro" id="IPR028351">
    <property type="entry name" value="CyaE"/>
</dbReference>
<proteinExistence type="inferred from homology"/>
<keyword evidence="3" id="KW-0813">Transport</keyword>
<keyword evidence="8" id="KW-0175">Coiled coil</keyword>
<feature type="region of interest" description="Disordered" evidence="9">
    <location>
        <begin position="489"/>
        <end position="517"/>
    </location>
</feature>
<feature type="signal peptide" evidence="10">
    <location>
        <begin position="1"/>
        <end position="22"/>
    </location>
</feature>
<dbReference type="InterPro" id="IPR051906">
    <property type="entry name" value="TolC-like"/>
</dbReference>
<evidence type="ECO:0000313" key="12">
    <source>
        <dbReference type="Proteomes" id="UP000014227"/>
    </source>
</evidence>
<dbReference type="STRING" id="454171.CP488_02636"/>
<feature type="compositionally biased region" description="Polar residues" evidence="9">
    <location>
        <begin position="489"/>
        <end position="502"/>
    </location>
</feature>
<comment type="subcellular location">
    <subcellularLocation>
        <location evidence="1">Cell outer membrane</location>
    </subcellularLocation>
</comment>
<dbReference type="AlphaFoldDB" id="S0EY81"/>
<evidence type="ECO:0000256" key="10">
    <source>
        <dbReference type="SAM" id="SignalP"/>
    </source>
</evidence>
<dbReference type="HOGENOM" id="CLU_526486_0_0_0"/>
<evidence type="ECO:0000313" key="11">
    <source>
        <dbReference type="EMBL" id="CCW35275.1"/>
    </source>
</evidence>
<feature type="coiled-coil region" evidence="8">
    <location>
        <begin position="367"/>
        <end position="394"/>
    </location>
</feature>
<dbReference type="InParanoid" id="S0EY81"/>
<gene>
    <name evidence="11" type="ORF">CCALI_01459</name>
</gene>
<organism evidence="11 12">
    <name type="scientific">Chthonomonas calidirosea (strain DSM 23976 / ICMP 18418 / T49)</name>
    <dbReference type="NCBI Taxonomy" id="1303518"/>
    <lineage>
        <taxon>Bacteria</taxon>
        <taxon>Bacillati</taxon>
        <taxon>Armatimonadota</taxon>
        <taxon>Chthonomonadia</taxon>
        <taxon>Chthonomonadales</taxon>
        <taxon>Chthonomonadaceae</taxon>
        <taxon>Chthonomonas</taxon>
    </lineage>
</organism>
<dbReference type="GO" id="GO:0009279">
    <property type="term" value="C:cell outer membrane"/>
    <property type="evidence" value="ECO:0007669"/>
    <property type="project" value="UniProtKB-SubCell"/>
</dbReference>
<dbReference type="PANTHER" id="PTHR30026:SF20">
    <property type="entry name" value="OUTER MEMBRANE PROTEIN TOLC"/>
    <property type="match status" value="1"/>
</dbReference>
<evidence type="ECO:0000256" key="2">
    <source>
        <dbReference type="ARBA" id="ARBA00007613"/>
    </source>
</evidence>
<evidence type="ECO:0000256" key="8">
    <source>
        <dbReference type="SAM" id="Coils"/>
    </source>
</evidence>
<dbReference type="SUPFAM" id="SSF56954">
    <property type="entry name" value="Outer membrane efflux proteins (OEP)"/>
    <property type="match status" value="1"/>
</dbReference>
<dbReference type="Gene3D" id="1.20.1600.10">
    <property type="entry name" value="Outer membrane efflux proteins (OEP)"/>
    <property type="match status" value="1"/>
</dbReference>
<evidence type="ECO:0000256" key="9">
    <source>
        <dbReference type="SAM" id="MobiDB-lite"/>
    </source>
</evidence>
<accession>S0EY81</accession>
<feature type="chain" id="PRO_5004485894" evidence="10">
    <location>
        <begin position="23"/>
        <end position="517"/>
    </location>
</feature>
<dbReference type="GO" id="GO:0015288">
    <property type="term" value="F:porin activity"/>
    <property type="evidence" value="ECO:0007669"/>
    <property type="project" value="TreeGrafter"/>
</dbReference>